<feature type="region of interest" description="Disordered" evidence="4">
    <location>
        <begin position="418"/>
        <end position="442"/>
    </location>
</feature>
<keyword evidence="6" id="KW-1185">Reference proteome</keyword>
<evidence type="ECO:0000256" key="2">
    <source>
        <dbReference type="ARBA" id="ARBA00023054"/>
    </source>
</evidence>
<evidence type="ECO:0000313" key="6">
    <source>
        <dbReference type="Proteomes" id="UP000323917"/>
    </source>
</evidence>
<keyword evidence="2 3" id="KW-0175">Coiled coil</keyword>
<sequence length="442" mass="47756">MRVKLSSTLPGKILLAVSVCLLIAGCYQSNSDRTLSSDGESRAVYALGRIEPASGIISVSAVPGERLMEIDPDVAVNQRIPANGVLGLLSSFHLGKAQLNALIKKKDLAEKNRLHQLALAKAQKAQAEATLAQAQAKLKELELQEDKIQSMETASLLADENLVRLESLHLSDPELVTDYQLRKQRNEMDMALSDYTIAKEGYASSKEAAEKSVAAAHANIVAADLSLEQLKHRLEEQAIDQEIEVAKESLKRSVVLAPNVSLESLKNVLDLKSEADHTPGSPEGRGPFTVLKTYLQPGEFITQTPIMQLGDLTEMVCIAEVYEADVKNLKIDQPATIRSPSFSGKYADKIDPITKKRTGGISGHISRIGGVIGSPGLASRNPLAPADRSVVDVRITIEDPDAIAELSQRVGLQVTVEFEKQEDASKTPAKESNDSKVSENPS</sequence>
<reference evidence="5 6" key="1">
    <citation type="submission" date="2019-08" db="EMBL/GenBank/DDBJ databases">
        <title>Deep-cultivation of Planctomycetes and their phenomic and genomic characterization uncovers novel biology.</title>
        <authorList>
            <person name="Wiegand S."/>
            <person name="Jogler M."/>
            <person name="Boedeker C."/>
            <person name="Pinto D."/>
            <person name="Vollmers J."/>
            <person name="Rivas-Marin E."/>
            <person name="Kohn T."/>
            <person name="Peeters S.H."/>
            <person name="Heuer A."/>
            <person name="Rast P."/>
            <person name="Oberbeckmann S."/>
            <person name="Bunk B."/>
            <person name="Jeske O."/>
            <person name="Meyerdierks A."/>
            <person name="Storesund J.E."/>
            <person name="Kallscheuer N."/>
            <person name="Luecker S."/>
            <person name="Lage O.M."/>
            <person name="Pohl T."/>
            <person name="Merkel B.J."/>
            <person name="Hornburger P."/>
            <person name="Mueller R.-W."/>
            <person name="Bruemmer F."/>
            <person name="Labrenz M."/>
            <person name="Spormann A.M."/>
            <person name="Op den Camp H."/>
            <person name="Overmann J."/>
            <person name="Amann R."/>
            <person name="Jetten M.S.M."/>
            <person name="Mascher T."/>
            <person name="Medema M.H."/>
            <person name="Devos D.P."/>
            <person name="Kaster A.-K."/>
            <person name="Ovreas L."/>
            <person name="Rohde M."/>
            <person name="Galperin M.Y."/>
            <person name="Jogler C."/>
        </authorList>
    </citation>
    <scope>NUCLEOTIDE SEQUENCE [LARGE SCALE GENOMIC DNA]</scope>
    <source>
        <strain evidence="5 6">Pr1d</strain>
    </source>
</reference>
<dbReference type="OrthoDB" id="265092at2"/>
<organism evidence="5 6">
    <name type="scientific">Bythopirellula goksoeyrii</name>
    <dbReference type="NCBI Taxonomy" id="1400387"/>
    <lineage>
        <taxon>Bacteria</taxon>
        <taxon>Pseudomonadati</taxon>
        <taxon>Planctomycetota</taxon>
        <taxon>Planctomycetia</taxon>
        <taxon>Pirellulales</taxon>
        <taxon>Lacipirellulaceae</taxon>
        <taxon>Bythopirellula</taxon>
    </lineage>
</organism>
<dbReference type="Gene3D" id="2.40.30.170">
    <property type="match status" value="1"/>
</dbReference>
<dbReference type="EMBL" id="CP042913">
    <property type="protein sequence ID" value="QEG35248.1"/>
    <property type="molecule type" value="Genomic_DNA"/>
</dbReference>
<dbReference type="Proteomes" id="UP000323917">
    <property type="component" value="Chromosome"/>
</dbReference>
<proteinExistence type="predicted"/>
<dbReference type="AlphaFoldDB" id="A0A5B9Q8L8"/>
<feature type="coiled-coil region" evidence="3">
    <location>
        <begin position="108"/>
        <end position="154"/>
    </location>
</feature>
<evidence type="ECO:0000256" key="4">
    <source>
        <dbReference type="SAM" id="MobiDB-lite"/>
    </source>
</evidence>
<evidence type="ECO:0000256" key="3">
    <source>
        <dbReference type="SAM" id="Coils"/>
    </source>
</evidence>
<dbReference type="PANTHER" id="PTHR32347">
    <property type="entry name" value="EFFLUX SYSTEM COMPONENT YKNX-RELATED"/>
    <property type="match status" value="1"/>
</dbReference>
<dbReference type="PANTHER" id="PTHR32347:SF27">
    <property type="entry name" value="RND EFFLUX PUMP MEMBRANE FUSION PROTEIN BARREL-SANDWICH DOMAIN-CONTAINING PROTEIN"/>
    <property type="match status" value="1"/>
</dbReference>
<gene>
    <name evidence="5" type="ORF">Pr1d_25420</name>
</gene>
<comment type="subcellular location">
    <subcellularLocation>
        <location evidence="1">Cell envelope</location>
    </subcellularLocation>
</comment>
<dbReference type="KEGG" id="bgok:Pr1d_25420"/>
<accession>A0A5B9Q8L8</accession>
<protein>
    <submittedName>
        <fullName evidence="5">Uncharacterized protein</fullName>
    </submittedName>
</protein>
<dbReference type="RefSeq" id="WP_148073782.1">
    <property type="nucleotide sequence ID" value="NZ_CP042913.1"/>
</dbReference>
<dbReference type="InterPro" id="IPR050465">
    <property type="entry name" value="UPF0194_transport"/>
</dbReference>
<evidence type="ECO:0000256" key="1">
    <source>
        <dbReference type="ARBA" id="ARBA00004196"/>
    </source>
</evidence>
<dbReference type="GO" id="GO:0030313">
    <property type="term" value="C:cell envelope"/>
    <property type="evidence" value="ECO:0007669"/>
    <property type="project" value="UniProtKB-SubCell"/>
</dbReference>
<name>A0A5B9Q8L8_9BACT</name>
<evidence type="ECO:0000313" key="5">
    <source>
        <dbReference type="EMBL" id="QEG35248.1"/>
    </source>
</evidence>
<dbReference type="PROSITE" id="PS51257">
    <property type="entry name" value="PROKAR_LIPOPROTEIN"/>
    <property type="match status" value="1"/>
</dbReference>